<dbReference type="SUPFAM" id="SSF56112">
    <property type="entry name" value="Protein kinase-like (PK-like)"/>
    <property type="match status" value="1"/>
</dbReference>
<reference evidence="9" key="3">
    <citation type="journal article" date="2021" name="World Allergy Organ. J.">
        <title>Chromosome-level assembly of Dermatophagoides farinae genome and transcriptome reveals two novel allergens Der f 37 and Der f 39.</title>
        <authorList>
            <person name="Chen J."/>
            <person name="Cai Z."/>
            <person name="Fan D."/>
            <person name="Hu J."/>
            <person name="Hou Y."/>
            <person name="He Y."/>
            <person name="Zhang Z."/>
            <person name="Zhao Z."/>
            <person name="Gao P."/>
            <person name="Hu W."/>
            <person name="Sun J."/>
            <person name="Li J."/>
            <person name="Ji K."/>
        </authorList>
    </citation>
    <scope>NUCLEOTIDE SEQUENCE</scope>
    <source>
        <strain evidence="9">JKM2019</strain>
    </source>
</reference>
<dbReference type="InterPro" id="IPR011989">
    <property type="entry name" value="ARM-like"/>
</dbReference>
<evidence type="ECO:0000256" key="7">
    <source>
        <dbReference type="SAM" id="MobiDB-lite"/>
    </source>
</evidence>
<evidence type="ECO:0000256" key="5">
    <source>
        <dbReference type="ARBA" id="ARBA00056114"/>
    </source>
</evidence>
<comment type="similarity">
    <text evidence="2">Belongs to the protein kinase superfamily.</text>
</comment>
<dbReference type="Proteomes" id="UP000828236">
    <property type="component" value="Unassembled WGS sequence"/>
</dbReference>
<dbReference type="InterPro" id="IPR021133">
    <property type="entry name" value="HEAT_type_2"/>
</dbReference>
<dbReference type="InterPro" id="IPR051177">
    <property type="entry name" value="CIK-Related_Protein"/>
</dbReference>
<dbReference type="PROSITE" id="PS50077">
    <property type="entry name" value="HEAT_REPEAT"/>
    <property type="match status" value="1"/>
</dbReference>
<organism evidence="10 11">
    <name type="scientific">Dermatophagoides farinae</name>
    <name type="common">American house dust mite</name>
    <dbReference type="NCBI Taxonomy" id="6954"/>
    <lineage>
        <taxon>Eukaryota</taxon>
        <taxon>Metazoa</taxon>
        <taxon>Ecdysozoa</taxon>
        <taxon>Arthropoda</taxon>
        <taxon>Chelicerata</taxon>
        <taxon>Arachnida</taxon>
        <taxon>Acari</taxon>
        <taxon>Acariformes</taxon>
        <taxon>Sarcoptiformes</taxon>
        <taxon>Astigmata</taxon>
        <taxon>Psoroptidia</taxon>
        <taxon>Analgoidea</taxon>
        <taxon>Pyroglyphidae</taxon>
        <taxon>Dermatophagoidinae</taxon>
        <taxon>Dermatophagoides</taxon>
    </lineage>
</organism>
<comment type="function">
    <text evidence="5">Regulates COPI-mediated retrograde protein traffic at the interface between the Golgi apparatus and the endoplasmic reticulum. Involved in the maintenance of the Golgi apparatus morphology.</text>
</comment>
<evidence type="ECO:0000313" key="9">
    <source>
        <dbReference type="EMBL" id="KAH7645833.1"/>
    </source>
</evidence>
<dbReference type="EMBL" id="ASGP02000003">
    <property type="protein sequence ID" value="KAH9516054.1"/>
    <property type="molecule type" value="Genomic_DNA"/>
</dbReference>
<feature type="domain" description="Protein kinase" evidence="8">
    <location>
        <begin position="1"/>
        <end position="269"/>
    </location>
</feature>
<dbReference type="Gene3D" id="1.10.510.10">
    <property type="entry name" value="Transferase(Phosphotransferase) domain 1"/>
    <property type="match status" value="1"/>
</dbReference>
<dbReference type="GO" id="GO:0004672">
    <property type="term" value="F:protein kinase activity"/>
    <property type="evidence" value="ECO:0007669"/>
    <property type="project" value="InterPro"/>
</dbReference>
<sequence>MWSIFSRDPSKDFGYEINEPVLNDENCIWILHKGKKKVSGEIVSIFRYELKLNESSYMDMAKNSLKRLKTLRHPSILTYIDSLETDKYILIVTEHVQPLFVFLKEMSKWPEQQKESAISWGIYSVSKGLCFLNNDCKMIHGNLSLGSIFINDSSDWKLFNFEYLTNIGSTQPVKSFYPHKIYTAPEVQDHNNRPTSDKRLDAWGLSCLIWEIFNGQLNEQAQLKNTKRLPKKLIPLYSNLNKNVSQRCLIEDFLTKGQDKNGYFKNTFIDTMNFLEEIQIKDSTEKNRFFSNLNNALESFPVYFCKNKILSFVVTSLEYGEANCHCLELLIKIGKMLNENEYQKKVTPSIIKLFASKDRSIRSKLLKEIDEYIDHTPTQAVNDQIFPYLVHGFMDSNPVIREQTVKSIFHLASKLNNQNLNEEVIKHFSRIQIKDPEGGIRTNTIICLGKIASHFQPQTRQTVMLPLFLRSLRDPFPPSRIACIQSLMATQNFFTLQDCTSKIMPALCLILMDPEKQVRDHAFMTLTNFIQKIEKFSENPALIEHMESEINKSGTNVSSKFTTGLSWAVNSLAAKLTRTKIENDNNNENEQKHSQSIQDNHSSTSTFNQQKHPNSDKEQVLSKDNQMKISSIDDLTGNSDGWEGDNWENDLLEDWKEIVPPESVVQKVHKINDDENGWNNDDINWDDNTDFGKKNENILTTKKSNEEILKPRIRQTGGGSTSKVQKKGPMKLGAQKLRKNFD</sequence>
<dbReference type="InterPro" id="IPR016024">
    <property type="entry name" value="ARM-type_fold"/>
</dbReference>
<keyword evidence="10" id="KW-0808">Transferase</keyword>
<protein>
    <recommendedName>
        <fullName evidence="3">N-terminal kinase-like protein</fullName>
    </recommendedName>
    <alternativeName>
        <fullName evidence="4">SCY1-like protein 1</fullName>
    </alternativeName>
</protein>
<feature type="compositionally biased region" description="Basic and acidic residues" evidence="7">
    <location>
        <begin position="582"/>
        <end position="593"/>
    </location>
</feature>
<keyword evidence="11" id="KW-1185">Reference proteome</keyword>
<dbReference type="Pfam" id="PF00069">
    <property type="entry name" value="Pkinase"/>
    <property type="match status" value="1"/>
</dbReference>
<feature type="region of interest" description="Disordered" evidence="7">
    <location>
        <begin position="582"/>
        <end position="623"/>
    </location>
</feature>
<dbReference type="PANTHER" id="PTHR12984:SF3">
    <property type="entry name" value="N-TERMINAL KINASE-LIKE PROTEIN"/>
    <property type="match status" value="1"/>
</dbReference>
<dbReference type="PROSITE" id="PS50011">
    <property type="entry name" value="PROTEIN_KINASE_DOM"/>
    <property type="match status" value="1"/>
</dbReference>
<evidence type="ECO:0000256" key="4">
    <source>
        <dbReference type="ARBA" id="ARBA00042347"/>
    </source>
</evidence>
<accession>A0A922HWN9</accession>
<name>A0A922HWN9_DERFA</name>
<gene>
    <name evidence="10" type="primary">SCYL1</name>
    <name evidence="10" type="ORF">DERF_006818</name>
    <name evidence="9" type="ORF">HUG17_1371</name>
</gene>
<feature type="compositionally biased region" description="Polar residues" evidence="7">
    <location>
        <begin position="594"/>
        <end position="612"/>
    </location>
</feature>
<dbReference type="Gene3D" id="3.30.200.20">
    <property type="entry name" value="Phosphorylase Kinase, domain 1"/>
    <property type="match status" value="1"/>
</dbReference>
<evidence type="ECO:0000256" key="1">
    <source>
        <dbReference type="ARBA" id="ARBA00022737"/>
    </source>
</evidence>
<evidence type="ECO:0000259" key="8">
    <source>
        <dbReference type="PROSITE" id="PS50011"/>
    </source>
</evidence>
<dbReference type="SUPFAM" id="SSF48371">
    <property type="entry name" value="ARM repeat"/>
    <property type="match status" value="1"/>
</dbReference>
<feature type="repeat" description="HEAT" evidence="6">
    <location>
        <begin position="385"/>
        <end position="423"/>
    </location>
</feature>
<evidence type="ECO:0000256" key="3">
    <source>
        <dbReference type="ARBA" id="ARBA00040972"/>
    </source>
</evidence>
<evidence type="ECO:0000256" key="2">
    <source>
        <dbReference type="ARBA" id="ARBA00038349"/>
    </source>
</evidence>
<dbReference type="SMART" id="SM00220">
    <property type="entry name" value="S_TKc"/>
    <property type="match status" value="1"/>
</dbReference>
<dbReference type="GO" id="GO:0000226">
    <property type="term" value="P:microtubule cytoskeleton organization"/>
    <property type="evidence" value="ECO:0007669"/>
    <property type="project" value="UniProtKB-ARBA"/>
</dbReference>
<dbReference type="Proteomes" id="UP000790347">
    <property type="component" value="Unassembled WGS sequence"/>
</dbReference>
<dbReference type="GO" id="GO:0005524">
    <property type="term" value="F:ATP binding"/>
    <property type="evidence" value="ECO:0007669"/>
    <property type="project" value="InterPro"/>
</dbReference>
<evidence type="ECO:0000313" key="11">
    <source>
        <dbReference type="Proteomes" id="UP000790347"/>
    </source>
</evidence>
<dbReference type="InterPro" id="IPR000719">
    <property type="entry name" value="Prot_kinase_dom"/>
</dbReference>
<comment type="caution">
    <text evidence="10">The sequence shown here is derived from an EMBL/GenBank/DDBJ whole genome shotgun (WGS) entry which is preliminary data.</text>
</comment>
<keyword evidence="1" id="KW-0677">Repeat</keyword>
<dbReference type="PANTHER" id="PTHR12984">
    <property type="entry name" value="SCY1-RELATED S/T PROTEIN KINASE-LIKE"/>
    <property type="match status" value="1"/>
</dbReference>
<evidence type="ECO:0000313" key="10">
    <source>
        <dbReference type="EMBL" id="KAH9516054.1"/>
    </source>
</evidence>
<proteinExistence type="inferred from homology"/>
<dbReference type="OrthoDB" id="447103at2759"/>
<reference evidence="10" key="1">
    <citation type="submission" date="2013-05" db="EMBL/GenBank/DDBJ databases">
        <authorList>
            <person name="Yim A.K.Y."/>
            <person name="Chan T.F."/>
            <person name="Ji K.M."/>
            <person name="Liu X.Y."/>
            <person name="Zhou J.W."/>
            <person name="Li R.Q."/>
            <person name="Yang K.Y."/>
            <person name="Li J."/>
            <person name="Li M."/>
            <person name="Law P.T.W."/>
            <person name="Wu Y.L."/>
            <person name="Cai Z.L."/>
            <person name="Qin H."/>
            <person name="Bao Y."/>
            <person name="Leung R.K.K."/>
            <person name="Ng P.K.S."/>
            <person name="Zou J."/>
            <person name="Zhong X.J."/>
            <person name="Ran P.X."/>
            <person name="Zhong N.S."/>
            <person name="Liu Z.G."/>
            <person name="Tsui S.K.W."/>
        </authorList>
    </citation>
    <scope>NUCLEOTIDE SEQUENCE</scope>
    <source>
        <strain evidence="10">Derf</strain>
        <tissue evidence="10">Whole organism</tissue>
    </source>
</reference>
<dbReference type="InterPro" id="IPR011009">
    <property type="entry name" value="Kinase-like_dom_sf"/>
</dbReference>
<evidence type="ECO:0000256" key="6">
    <source>
        <dbReference type="PROSITE-ProRule" id="PRU00103"/>
    </source>
</evidence>
<reference evidence="9" key="2">
    <citation type="submission" date="2020-06" db="EMBL/GenBank/DDBJ databases">
        <authorList>
            <person name="Ji K."/>
            <person name="Li J."/>
        </authorList>
    </citation>
    <scope>NUCLEOTIDE SEQUENCE</scope>
    <source>
        <strain evidence="9">JKM2019</strain>
        <tissue evidence="9">Whole body</tissue>
    </source>
</reference>
<dbReference type="AlphaFoldDB" id="A0A922HWN9"/>
<dbReference type="SMART" id="SM01349">
    <property type="entry name" value="TOG"/>
    <property type="match status" value="1"/>
</dbReference>
<feature type="region of interest" description="Disordered" evidence="7">
    <location>
        <begin position="712"/>
        <end position="742"/>
    </location>
</feature>
<dbReference type="InterPro" id="IPR034085">
    <property type="entry name" value="TOG"/>
</dbReference>
<keyword evidence="10" id="KW-0418">Kinase</keyword>
<reference evidence="10" key="4">
    <citation type="journal article" date="2022" name="Res Sq">
        <title>Comparative Genomics Reveals Insights into the Divergent Evolution of Astigmatic Mites and Household Pest Adaptations.</title>
        <authorList>
            <person name="Xiong Q."/>
            <person name="Wan A.T.-Y."/>
            <person name="Liu X.-Y."/>
            <person name="Fung C.S.-H."/>
            <person name="Xiao X."/>
            <person name="Malainual N."/>
            <person name="Hou J."/>
            <person name="Wang L."/>
            <person name="Wang M."/>
            <person name="Yang K."/>
            <person name="Cui Y."/>
            <person name="Leung E."/>
            <person name="Nong W."/>
            <person name="Shin S.-K."/>
            <person name="Au S."/>
            <person name="Jeong K.Y."/>
            <person name="Chew F.T."/>
            <person name="Hui J."/>
            <person name="Leung T.F."/>
            <person name="Tungtrongchitr A."/>
            <person name="Zhong N."/>
            <person name="Liu Z."/>
            <person name="Tsui S."/>
        </authorList>
    </citation>
    <scope>NUCLEOTIDE SEQUENCE</scope>
    <source>
        <strain evidence="10">Derf</strain>
        <tissue evidence="10">Whole organism</tissue>
    </source>
</reference>
<dbReference type="Gene3D" id="1.25.10.10">
    <property type="entry name" value="Leucine-rich Repeat Variant"/>
    <property type="match status" value="1"/>
</dbReference>
<dbReference type="EMBL" id="SDOV01000001">
    <property type="protein sequence ID" value="KAH7645833.1"/>
    <property type="molecule type" value="Genomic_DNA"/>
</dbReference>